<comment type="caution">
    <text evidence="2">The sequence shown here is derived from an EMBL/GenBank/DDBJ whole genome shotgun (WGS) entry which is preliminary data.</text>
</comment>
<dbReference type="EMBL" id="JAATJL010000001">
    <property type="protein sequence ID" value="NJC22864.1"/>
    <property type="molecule type" value="Genomic_DNA"/>
</dbReference>
<evidence type="ECO:0000313" key="3">
    <source>
        <dbReference type="Proteomes" id="UP000547458"/>
    </source>
</evidence>
<dbReference type="AlphaFoldDB" id="A0A846RR30"/>
<keyword evidence="3" id="KW-1185">Reference proteome</keyword>
<organism evidence="2 3">
    <name type="scientific">Arthrobacter pigmenti</name>
    <dbReference type="NCBI Taxonomy" id="271432"/>
    <lineage>
        <taxon>Bacteria</taxon>
        <taxon>Bacillati</taxon>
        <taxon>Actinomycetota</taxon>
        <taxon>Actinomycetes</taxon>
        <taxon>Micrococcales</taxon>
        <taxon>Micrococcaceae</taxon>
        <taxon>Arthrobacter</taxon>
    </lineage>
</organism>
<feature type="domain" description="DUF4097" evidence="1">
    <location>
        <begin position="88"/>
        <end position="262"/>
    </location>
</feature>
<dbReference type="Proteomes" id="UP000547458">
    <property type="component" value="Unassembled WGS sequence"/>
</dbReference>
<name>A0A846RR30_9MICC</name>
<accession>A0A846RR30</accession>
<gene>
    <name evidence="2" type="ORF">BJ994_001940</name>
</gene>
<evidence type="ECO:0000313" key="2">
    <source>
        <dbReference type="EMBL" id="NJC22864.1"/>
    </source>
</evidence>
<proteinExistence type="predicted"/>
<dbReference type="Pfam" id="PF13349">
    <property type="entry name" value="DUF4097"/>
    <property type="match status" value="1"/>
</dbReference>
<dbReference type="InterPro" id="IPR025164">
    <property type="entry name" value="Toastrack_DUF4097"/>
</dbReference>
<sequence length="283" mass="29196">MEQQQWQIGSPQTLELDDVRSIKAGIIAGRVDILVHDEPVTRIEVSEVHGEPIDLTLNDGVLELVHTPGSARGGWLGFTGQIVTGRTKEAAVISIAVPEGTAVALRTVSGDGLACGTRETTLDTVSGSIMADDTTGTLRVSTVSGEAIVRHHSGHLVAKTVSGEVTASGYCESIRTNSVSGGITLDLLGDPGDLVAKTVSGDLTVRLSGEVGVDVSATSVSGSLTVNDQKFTARGNHTHREAGSTGSVLTVRASSVSGDIAIFHHRPDYLAGNGSVEVQDGGL</sequence>
<dbReference type="RefSeq" id="WP_167993702.1">
    <property type="nucleotide sequence ID" value="NZ_JAATJL010000001.1"/>
</dbReference>
<reference evidence="2 3" key="1">
    <citation type="submission" date="2020-03" db="EMBL/GenBank/DDBJ databases">
        <title>Sequencing the genomes of 1000 actinobacteria strains.</title>
        <authorList>
            <person name="Klenk H.-P."/>
        </authorList>
    </citation>
    <scope>NUCLEOTIDE SEQUENCE [LARGE SCALE GENOMIC DNA]</scope>
    <source>
        <strain evidence="2 3">DSM 16403</strain>
    </source>
</reference>
<protein>
    <recommendedName>
        <fullName evidence="1">DUF4097 domain-containing protein</fullName>
    </recommendedName>
</protein>
<evidence type="ECO:0000259" key="1">
    <source>
        <dbReference type="Pfam" id="PF13349"/>
    </source>
</evidence>